<dbReference type="KEGG" id="hch:HCH_01087"/>
<dbReference type="RefSeq" id="WP_011395042.1">
    <property type="nucleotide sequence ID" value="NC_007645.1"/>
</dbReference>
<accession>Q2SN07</accession>
<dbReference type="PROSITE" id="PS51257">
    <property type="entry name" value="PROKAR_LIPOPROTEIN"/>
    <property type="match status" value="1"/>
</dbReference>
<sequence length="435" mass="46265">MNNNKYNLGPVHWSRSALIVAAVAATLQGCEKLETKPKDPTVPSPDFVLSGLQYASEISLQRDQGRVMRSIISGNSRAGLGDLLDKSGNGGYAKINTPKYKFDDAGFMNASGSRYGGISAAGDLFFLTDVAAISTTFYAGVKVDETATAENPDGDIVYQKPDLTQNDYLCIEQTYFPSGADNKLTVQIHKATLNADGNGVLQRIGGTGVGAGSESRAITYSFDDEAILNWSDPPLDEAFDEVVQNAGYTLDCPVDNNGDPVYDPCRWSVRTLGGASPDGRVFHFSRVAWKEQVPVNPPEDDSPGNAEVGGWRPVASSAICLRTATNMANNVLQGEYWLGVVIEDQDIPQATFSRLTLDGAGAGVDSQIRASSGIATRDLSVSYNVESNGELSYSGRMGIVSGDGELLVFDASDPANGKIGFGVAMKNQKPAGQEE</sequence>
<dbReference type="OrthoDB" id="9828234at2"/>
<gene>
    <name evidence="1" type="ordered locus">HCH_01087</name>
</gene>
<protein>
    <submittedName>
        <fullName evidence="1">Uncharacterized protein</fullName>
    </submittedName>
</protein>
<name>Q2SN07_HAHCH</name>
<evidence type="ECO:0000313" key="1">
    <source>
        <dbReference type="EMBL" id="ABC27967.1"/>
    </source>
</evidence>
<reference evidence="1 2" key="1">
    <citation type="journal article" date="2005" name="Nucleic Acids Res.">
        <title>Genomic blueprint of Hahella chejuensis, a marine microbe producing an algicidal agent.</title>
        <authorList>
            <person name="Jeong H."/>
            <person name="Yim J.H."/>
            <person name="Lee C."/>
            <person name="Choi S.-H."/>
            <person name="Park Y.K."/>
            <person name="Yoon S.H."/>
            <person name="Hur C.-G."/>
            <person name="Kang H.-Y."/>
            <person name="Kim D."/>
            <person name="Lee H.H."/>
            <person name="Park K.H."/>
            <person name="Park S.-H."/>
            <person name="Park H.-S."/>
            <person name="Lee H.K."/>
            <person name="Oh T.K."/>
            <person name="Kim J.F."/>
        </authorList>
    </citation>
    <scope>NUCLEOTIDE SEQUENCE [LARGE SCALE GENOMIC DNA]</scope>
    <source>
        <strain evidence="1 2">KCTC 2396</strain>
    </source>
</reference>
<keyword evidence="2" id="KW-1185">Reference proteome</keyword>
<organism evidence="1 2">
    <name type="scientific">Hahella chejuensis (strain KCTC 2396)</name>
    <dbReference type="NCBI Taxonomy" id="349521"/>
    <lineage>
        <taxon>Bacteria</taxon>
        <taxon>Pseudomonadati</taxon>
        <taxon>Pseudomonadota</taxon>
        <taxon>Gammaproteobacteria</taxon>
        <taxon>Oceanospirillales</taxon>
        <taxon>Hahellaceae</taxon>
        <taxon>Hahella</taxon>
    </lineage>
</organism>
<proteinExistence type="predicted"/>
<dbReference type="HOGENOM" id="CLU_629714_0_0_6"/>
<dbReference type="AlphaFoldDB" id="Q2SN07"/>
<dbReference type="Proteomes" id="UP000000238">
    <property type="component" value="Chromosome"/>
</dbReference>
<evidence type="ECO:0000313" key="2">
    <source>
        <dbReference type="Proteomes" id="UP000000238"/>
    </source>
</evidence>
<dbReference type="STRING" id="349521.HCH_01087"/>
<dbReference type="EMBL" id="CP000155">
    <property type="protein sequence ID" value="ABC27967.1"/>
    <property type="molecule type" value="Genomic_DNA"/>
</dbReference>